<dbReference type="RefSeq" id="WP_036030000.1">
    <property type="nucleotide sequence ID" value="NZ_CP021157.1"/>
</dbReference>
<evidence type="ECO:0000313" key="1">
    <source>
        <dbReference type="EMBL" id="USS42755.1"/>
    </source>
</evidence>
<dbReference type="Proteomes" id="UP001056386">
    <property type="component" value="Chromosome 2"/>
</dbReference>
<gene>
    <name evidence="1" type="ORF">NFI99_11280</name>
    <name evidence="2" type="ORF">NFI99_27865</name>
</gene>
<dbReference type="Gene3D" id="4.10.410.40">
    <property type="match status" value="1"/>
</dbReference>
<dbReference type="EMBL" id="CP099583">
    <property type="protein sequence ID" value="USS42755.1"/>
    <property type="molecule type" value="Genomic_DNA"/>
</dbReference>
<dbReference type="EMBL" id="CP099587">
    <property type="protein sequence ID" value="USS45397.1"/>
    <property type="molecule type" value="Genomic_DNA"/>
</dbReference>
<evidence type="ECO:0000313" key="3">
    <source>
        <dbReference type="Proteomes" id="UP001056386"/>
    </source>
</evidence>
<name>A0ABY5B6U5_BURGL</name>
<protein>
    <recommendedName>
        <fullName evidence="4">Phage tail protein</fullName>
    </recommendedName>
</protein>
<evidence type="ECO:0000313" key="2">
    <source>
        <dbReference type="EMBL" id="USS45397.1"/>
    </source>
</evidence>
<dbReference type="Proteomes" id="UP001056386">
    <property type="component" value="Chromosome 1"/>
</dbReference>
<reference evidence="1" key="1">
    <citation type="submission" date="2022-06" db="EMBL/GenBank/DDBJ databases">
        <title>Draft genome sequence of Burkholderia glumae strain GR20004 isolated from rice panicle showing bacterial panicle blight.</title>
        <authorList>
            <person name="Choi S.Y."/>
            <person name="Lee Y.H."/>
        </authorList>
    </citation>
    <scope>NUCLEOTIDE SEQUENCE</scope>
    <source>
        <strain evidence="1">GR20004</strain>
    </source>
</reference>
<keyword evidence="3" id="KW-1185">Reference proteome</keyword>
<dbReference type="InterPro" id="IPR032495">
    <property type="entry name" value="Phage_TTP_11"/>
</dbReference>
<organism evidence="1 3">
    <name type="scientific">Burkholderia glumae</name>
    <name type="common">Pseudomonas glumae</name>
    <dbReference type="NCBI Taxonomy" id="337"/>
    <lineage>
        <taxon>Bacteria</taxon>
        <taxon>Pseudomonadati</taxon>
        <taxon>Pseudomonadota</taxon>
        <taxon>Betaproteobacteria</taxon>
        <taxon>Burkholderiales</taxon>
        <taxon>Burkholderiaceae</taxon>
        <taxon>Burkholderia</taxon>
    </lineage>
</organism>
<sequence length="142" mass="14287">MASSAISAQGSKVSVNTGTSAAPVWTKVKNVKSFTGIDGTPTVLDASDLDSTAKEKVLGLSDNGTFSITVNRDLSDAGQTALMAAKNSGAKIGLKIELPDATGDTFDVLVKTFPLTGGTDALLESTIAMEITGPVTPIAAGA</sequence>
<accession>A0ABY5B6U5</accession>
<dbReference type="NCBIfam" id="NF047353">
    <property type="entry name" value="tube_lmo2291"/>
    <property type="match status" value="1"/>
</dbReference>
<evidence type="ECO:0008006" key="4">
    <source>
        <dbReference type="Google" id="ProtNLM"/>
    </source>
</evidence>
<dbReference type="Pfam" id="PF16460">
    <property type="entry name" value="Phage_TTP_11"/>
    <property type="match status" value="1"/>
</dbReference>
<proteinExistence type="predicted"/>